<comment type="caution">
    <text evidence="3">The sequence shown here is derived from an EMBL/GenBank/DDBJ whole genome shotgun (WGS) entry which is preliminary data.</text>
</comment>
<proteinExistence type="predicted"/>
<dbReference type="GO" id="GO:0003684">
    <property type="term" value="F:damaged DNA binding"/>
    <property type="evidence" value="ECO:0007669"/>
    <property type="project" value="InterPro"/>
</dbReference>
<dbReference type="InterPro" id="IPR050356">
    <property type="entry name" value="SulA_CellDiv_inhibitor"/>
</dbReference>
<dbReference type="EMBL" id="BMJJ01000017">
    <property type="protein sequence ID" value="GGD40751.1"/>
    <property type="molecule type" value="Genomic_DNA"/>
</dbReference>
<keyword evidence="4" id="KW-1185">Reference proteome</keyword>
<dbReference type="PANTHER" id="PTHR35369:SF2">
    <property type="entry name" value="BLR3025 PROTEIN"/>
    <property type="match status" value="1"/>
</dbReference>
<evidence type="ECO:0000256" key="1">
    <source>
        <dbReference type="ARBA" id="ARBA00022763"/>
    </source>
</evidence>
<dbReference type="GO" id="GO:0006281">
    <property type="term" value="P:DNA repair"/>
    <property type="evidence" value="ECO:0007669"/>
    <property type="project" value="InterPro"/>
</dbReference>
<dbReference type="AlphaFoldDB" id="A0A917DI85"/>
<dbReference type="RefSeq" id="WP_244640487.1">
    <property type="nucleotide sequence ID" value="NZ_BMJJ01000017.1"/>
</dbReference>
<name>A0A917DI85_9HYPH</name>
<reference evidence="3" key="1">
    <citation type="journal article" date="2014" name="Int. J. Syst. Evol. Microbiol.">
        <title>Complete genome sequence of Corynebacterium casei LMG S-19264T (=DSM 44701T), isolated from a smear-ripened cheese.</title>
        <authorList>
            <consortium name="US DOE Joint Genome Institute (JGI-PGF)"/>
            <person name="Walter F."/>
            <person name="Albersmeier A."/>
            <person name="Kalinowski J."/>
            <person name="Ruckert C."/>
        </authorList>
    </citation>
    <scope>NUCLEOTIDE SEQUENCE</scope>
    <source>
        <strain evidence="3">CGMCC 1.15493</strain>
    </source>
</reference>
<dbReference type="InterPro" id="IPR017961">
    <property type="entry name" value="DNA_pol_Y-fam_little_finger"/>
</dbReference>
<dbReference type="Proteomes" id="UP000613160">
    <property type="component" value="Unassembled WGS sequence"/>
</dbReference>
<evidence type="ECO:0000259" key="2">
    <source>
        <dbReference type="Pfam" id="PF11799"/>
    </source>
</evidence>
<dbReference type="Pfam" id="PF11799">
    <property type="entry name" value="IMS_C"/>
    <property type="match status" value="1"/>
</dbReference>
<dbReference type="InterPro" id="IPR043502">
    <property type="entry name" value="DNA/RNA_pol_sf"/>
</dbReference>
<protein>
    <recommendedName>
        <fullName evidence="2">DNA polymerase Y-family little finger domain-containing protein</fullName>
    </recommendedName>
</protein>
<accession>A0A917DI85</accession>
<dbReference type="PANTHER" id="PTHR35369">
    <property type="entry name" value="BLR3025 PROTEIN-RELATED"/>
    <property type="match status" value="1"/>
</dbReference>
<evidence type="ECO:0000313" key="4">
    <source>
        <dbReference type="Proteomes" id="UP000613160"/>
    </source>
</evidence>
<gene>
    <name evidence="3" type="ORF">GCM10011335_49310</name>
</gene>
<reference evidence="3" key="2">
    <citation type="submission" date="2020-09" db="EMBL/GenBank/DDBJ databases">
        <authorList>
            <person name="Sun Q."/>
            <person name="Zhou Y."/>
        </authorList>
    </citation>
    <scope>NUCLEOTIDE SEQUENCE</scope>
    <source>
        <strain evidence="3">CGMCC 1.15493</strain>
    </source>
</reference>
<sequence length="496" mass="53431">MLYERLAQADRIAALCEKASALGLSPGLGLADARARFPGLDVVAADRGADAVLLAALADWCDRYTPLVALDPPHGLILDISGCGHLFGGEKALMDDLLARLFHQGFFARAAIAGHAGTALAVVASSSGMAVARGEERAAVTPLAIGALRLGAEETAKLERLGLKTVGALAALPRQSLARRFGAALLTRLDESLGLADRPISPRRPVPALMAERRFAAPINQVEDVQRITGFLAQRLCQALERRGEGARRLELSLFRVDGKVERVRVAASLPLRTPDRIGALFRERLKGFGEDIDAGFGFDLVRLAVLESESLAERQEDLSGERGAEGDLAGLIDRLGARLGEAQVLQIEARASHWPERAMRIRPAVSGPQGGSRLTAVAACARALPDAALAAAPAPRPVRLLASPEPVEATFAVPDGAPLHFRWRRALHVVRRVEGPERIAPEWWLGQAERARDYFRIEDADGRRFWLFRKEQAATPGDSGHGDAVARWFMHGIFA</sequence>
<evidence type="ECO:0000313" key="3">
    <source>
        <dbReference type="EMBL" id="GGD40751.1"/>
    </source>
</evidence>
<keyword evidence="1" id="KW-0227">DNA damage</keyword>
<organism evidence="3 4">
    <name type="scientific">Aureimonas glaciei</name>
    <dbReference type="NCBI Taxonomy" id="1776957"/>
    <lineage>
        <taxon>Bacteria</taxon>
        <taxon>Pseudomonadati</taxon>
        <taxon>Pseudomonadota</taxon>
        <taxon>Alphaproteobacteria</taxon>
        <taxon>Hyphomicrobiales</taxon>
        <taxon>Aurantimonadaceae</taxon>
        <taxon>Aureimonas</taxon>
    </lineage>
</organism>
<dbReference type="CDD" id="cd03468">
    <property type="entry name" value="PolY_like"/>
    <property type="match status" value="1"/>
</dbReference>
<feature type="domain" description="DNA polymerase Y-family little finger" evidence="2">
    <location>
        <begin position="209"/>
        <end position="307"/>
    </location>
</feature>
<dbReference type="SUPFAM" id="SSF56672">
    <property type="entry name" value="DNA/RNA polymerases"/>
    <property type="match status" value="1"/>
</dbReference>